<keyword evidence="4" id="KW-0539">Nucleus</keyword>
<feature type="compositionally biased region" description="Basic and acidic residues" evidence="5">
    <location>
        <begin position="266"/>
        <end position="280"/>
    </location>
</feature>
<feature type="compositionally biased region" description="Basic residues" evidence="5">
    <location>
        <begin position="392"/>
        <end position="412"/>
    </location>
</feature>
<dbReference type="PANTHER" id="PTHR17598">
    <property type="entry name" value="DNA POLYMERASE DELTA SUBUNIT 3"/>
    <property type="match status" value="1"/>
</dbReference>
<name>A0A1Y2AMX4_9TREE</name>
<evidence type="ECO:0000313" key="7">
    <source>
        <dbReference type="Proteomes" id="UP000193986"/>
    </source>
</evidence>
<evidence type="ECO:0000256" key="4">
    <source>
        <dbReference type="ARBA" id="ARBA00023242"/>
    </source>
</evidence>
<comment type="subcellular location">
    <subcellularLocation>
        <location evidence="1">Nucleus</location>
    </subcellularLocation>
</comment>
<dbReference type="GO" id="GO:1904161">
    <property type="term" value="P:DNA synthesis involved in UV-damage excision repair"/>
    <property type="evidence" value="ECO:0007669"/>
    <property type="project" value="TreeGrafter"/>
</dbReference>
<accession>A0A1Y2AMX4</accession>
<dbReference type="GO" id="GO:0006271">
    <property type="term" value="P:DNA strand elongation involved in DNA replication"/>
    <property type="evidence" value="ECO:0007669"/>
    <property type="project" value="TreeGrafter"/>
</dbReference>
<sequence length="513" mass="55828">MPVPDHQATANRKLTQWLTNERRVVTYRDLSRELRCHVNVAKNLLRSYTLQQQTSSSSKSEGIMTATYLLTGPLKATAQLSKTALDSLSSQAGPATQMVRIVDMDEISDGERNSEDGDGQDDELGIGTERMGNDEGDQDGINGGVGVELQGIKREDEEVIGEQVVQRWGCVLVQQDNLDEKKTLFEDDKVCVTIYSLSPVPIKDPAQYLVPILALRSHERYRDPATYGTITGSAFNAAAEGGEKKIMRDGGIDFSKGAVKVARGGSKSEEGKKPQVKKDLFPSPVPAPNPELEIPKPKPEPAAKEKPKPSSSTNARKRDTASDDEVASTQNLGVKSDPVVEPTSSMNRADDKAAMEAMMGMDDDLDMDLGDKQEQEQEQEPEPQASGSKIQAKAHKHVKKEHGVRKKRKVKKSKTEVDEKGYMVTKDYYSEESYSGESEPDKESQNKFRKSTKATLEETHRATTTTIKSAPPPPKKPATPAAGKGGSSGTGGGSSMGKGRGGQMSLQGFFKKK</sequence>
<dbReference type="PANTHER" id="PTHR17598:SF13">
    <property type="entry name" value="DNA POLYMERASE DELTA SUBUNIT 3"/>
    <property type="match status" value="1"/>
</dbReference>
<dbReference type="STRING" id="71784.A0A1Y2AMX4"/>
<reference evidence="6 7" key="1">
    <citation type="submission" date="2016-07" db="EMBL/GenBank/DDBJ databases">
        <title>Pervasive Adenine N6-methylation of Active Genes in Fungi.</title>
        <authorList>
            <consortium name="DOE Joint Genome Institute"/>
            <person name="Mondo S.J."/>
            <person name="Dannebaum R.O."/>
            <person name="Kuo R.C."/>
            <person name="Labutti K."/>
            <person name="Haridas S."/>
            <person name="Kuo A."/>
            <person name="Salamov A."/>
            <person name="Ahrendt S.R."/>
            <person name="Lipzen A."/>
            <person name="Sullivan W."/>
            <person name="Andreopoulos W.B."/>
            <person name="Clum A."/>
            <person name="Lindquist E."/>
            <person name="Daum C."/>
            <person name="Ramamoorthy G.K."/>
            <person name="Gryganskyi A."/>
            <person name="Culley D."/>
            <person name="Magnuson J.K."/>
            <person name="James T.Y."/>
            <person name="O'Malley M.A."/>
            <person name="Stajich J.E."/>
            <person name="Spatafora J.W."/>
            <person name="Visel A."/>
            <person name="Grigoriev I.V."/>
        </authorList>
    </citation>
    <scope>NUCLEOTIDE SEQUENCE [LARGE SCALE GENOMIC DNA]</scope>
    <source>
        <strain evidence="6 7">68-887.2</strain>
    </source>
</reference>
<evidence type="ECO:0000256" key="1">
    <source>
        <dbReference type="ARBA" id="ARBA00004123"/>
    </source>
</evidence>
<gene>
    <name evidence="6" type="ORF">BCR39DRAFT_548267</name>
</gene>
<feature type="compositionally biased region" description="Gly residues" evidence="5">
    <location>
        <begin position="483"/>
        <end position="502"/>
    </location>
</feature>
<dbReference type="InterPro" id="IPR041913">
    <property type="entry name" value="POLD3_sf"/>
</dbReference>
<evidence type="ECO:0000256" key="5">
    <source>
        <dbReference type="SAM" id="MobiDB-lite"/>
    </source>
</evidence>
<feature type="region of interest" description="Disordered" evidence="5">
    <location>
        <begin position="109"/>
        <end position="145"/>
    </location>
</feature>
<evidence type="ECO:0000313" key="6">
    <source>
        <dbReference type="EMBL" id="ORY23928.1"/>
    </source>
</evidence>
<dbReference type="Gene3D" id="3.90.1030.20">
    <property type="entry name" value="DNA polymerase delta, p66 (Cdc27) subunit, wHTH domain"/>
    <property type="match status" value="1"/>
</dbReference>
<dbReference type="AlphaFoldDB" id="A0A1Y2AMX4"/>
<dbReference type="InParanoid" id="A0A1Y2AMX4"/>
<protein>
    <recommendedName>
        <fullName evidence="2">DNA polymerase delta subunit 3</fullName>
    </recommendedName>
</protein>
<feature type="region of interest" description="Disordered" evidence="5">
    <location>
        <begin position="262"/>
        <end position="513"/>
    </location>
</feature>
<keyword evidence="3" id="KW-0235">DNA replication</keyword>
<dbReference type="GO" id="GO:0003887">
    <property type="term" value="F:DNA-directed DNA polymerase activity"/>
    <property type="evidence" value="ECO:0007669"/>
    <property type="project" value="TreeGrafter"/>
</dbReference>
<evidence type="ECO:0000256" key="3">
    <source>
        <dbReference type="ARBA" id="ARBA00022705"/>
    </source>
</evidence>
<dbReference type="EMBL" id="MCFC01000074">
    <property type="protein sequence ID" value="ORY23928.1"/>
    <property type="molecule type" value="Genomic_DNA"/>
</dbReference>
<dbReference type="GO" id="GO:0043625">
    <property type="term" value="C:delta DNA polymerase complex"/>
    <property type="evidence" value="ECO:0007669"/>
    <property type="project" value="InterPro"/>
</dbReference>
<dbReference type="Pfam" id="PF09507">
    <property type="entry name" value="CDC27"/>
    <property type="match status" value="2"/>
</dbReference>
<dbReference type="GO" id="GO:0006297">
    <property type="term" value="P:nucleotide-excision repair, DNA gap filling"/>
    <property type="evidence" value="ECO:0007669"/>
    <property type="project" value="TreeGrafter"/>
</dbReference>
<keyword evidence="7" id="KW-1185">Reference proteome</keyword>
<organism evidence="6 7">
    <name type="scientific">Naematelia encephala</name>
    <dbReference type="NCBI Taxonomy" id="71784"/>
    <lineage>
        <taxon>Eukaryota</taxon>
        <taxon>Fungi</taxon>
        <taxon>Dikarya</taxon>
        <taxon>Basidiomycota</taxon>
        <taxon>Agaricomycotina</taxon>
        <taxon>Tremellomycetes</taxon>
        <taxon>Tremellales</taxon>
        <taxon>Naemateliaceae</taxon>
        <taxon>Naematelia</taxon>
    </lineage>
</organism>
<feature type="compositionally biased region" description="Basic and acidic residues" evidence="5">
    <location>
        <begin position="293"/>
        <end position="308"/>
    </location>
</feature>
<dbReference type="Proteomes" id="UP000193986">
    <property type="component" value="Unassembled WGS sequence"/>
</dbReference>
<dbReference type="OrthoDB" id="514823at2759"/>
<dbReference type="InterPro" id="IPR019038">
    <property type="entry name" value="POLD3"/>
</dbReference>
<evidence type="ECO:0000256" key="2">
    <source>
        <dbReference type="ARBA" id="ARBA00017589"/>
    </source>
</evidence>
<comment type="caution">
    <text evidence="6">The sequence shown here is derived from an EMBL/GenBank/DDBJ whole genome shotgun (WGS) entry which is preliminary data.</text>
</comment>
<proteinExistence type="predicted"/>